<proteinExistence type="predicted"/>
<protein>
    <submittedName>
        <fullName evidence="1">Uncharacterized protein</fullName>
    </submittedName>
</protein>
<reference evidence="1 2" key="1">
    <citation type="submission" date="2017-06" db="EMBL/GenBank/DDBJ databases">
        <title>Genome sequence of Lactobacillus plantarum subsp. plantarum strain SRCM101258.</title>
        <authorList>
            <person name="Cho S.H."/>
        </authorList>
    </citation>
    <scope>NUCLEOTIDE SEQUENCE [LARGE SCALE GENOMIC DNA]</scope>
    <source>
        <strain evidence="1 2">SRCM101258</strain>
    </source>
</reference>
<comment type="caution">
    <text evidence="1">The sequence shown here is derived from an EMBL/GenBank/DDBJ whole genome shotgun (WGS) entry which is preliminary data.</text>
</comment>
<dbReference type="Proteomes" id="UP000236990">
    <property type="component" value="Unassembled WGS sequence"/>
</dbReference>
<dbReference type="EMBL" id="NKCZ01000057">
    <property type="protein sequence ID" value="POD88883.1"/>
    <property type="molecule type" value="Genomic_DNA"/>
</dbReference>
<sequence length="58" mass="6684">MKANHDTQSCSVTLRLDSDRPYAPIIRIFQPHIAGIYEDNQRSLSVAIDTGRTFSYQW</sequence>
<dbReference type="AlphaFoldDB" id="A0A2S3U977"/>
<accession>A0A2S3U977</accession>
<evidence type="ECO:0000313" key="2">
    <source>
        <dbReference type="Proteomes" id="UP000236990"/>
    </source>
</evidence>
<name>A0A2S3U977_LACPN</name>
<gene>
    <name evidence="1" type="ORF">S101258_00387</name>
</gene>
<evidence type="ECO:0000313" key="1">
    <source>
        <dbReference type="EMBL" id="POD88883.1"/>
    </source>
</evidence>
<organism evidence="1 2">
    <name type="scientific">Lactiplantibacillus plantarum subsp. plantarum</name>
    <dbReference type="NCBI Taxonomy" id="337330"/>
    <lineage>
        <taxon>Bacteria</taxon>
        <taxon>Bacillati</taxon>
        <taxon>Bacillota</taxon>
        <taxon>Bacilli</taxon>
        <taxon>Lactobacillales</taxon>
        <taxon>Lactobacillaceae</taxon>
        <taxon>Lactiplantibacillus</taxon>
    </lineage>
</organism>